<name>A0A291QWB7_9BACT</name>
<organism evidence="6 7">
    <name type="scientific">Chitinophaga caeni</name>
    <dbReference type="NCBI Taxonomy" id="2029983"/>
    <lineage>
        <taxon>Bacteria</taxon>
        <taxon>Pseudomonadati</taxon>
        <taxon>Bacteroidota</taxon>
        <taxon>Chitinophagia</taxon>
        <taxon>Chitinophagales</taxon>
        <taxon>Chitinophagaceae</taxon>
        <taxon>Chitinophaga</taxon>
    </lineage>
</organism>
<dbReference type="PANTHER" id="PTHR42852:SF6">
    <property type="entry name" value="THIOL:DISULFIDE INTERCHANGE PROTEIN DSBE"/>
    <property type="match status" value="1"/>
</dbReference>
<dbReference type="SUPFAM" id="SSF52833">
    <property type="entry name" value="Thioredoxin-like"/>
    <property type="match status" value="1"/>
</dbReference>
<dbReference type="Gene3D" id="3.40.30.10">
    <property type="entry name" value="Glutaredoxin"/>
    <property type="match status" value="1"/>
</dbReference>
<keyword evidence="7" id="KW-1185">Reference proteome</keyword>
<evidence type="ECO:0000256" key="1">
    <source>
        <dbReference type="ARBA" id="ARBA00004196"/>
    </source>
</evidence>
<dbReference type="InterPro" id="IPR017937">
    <property type="entry name" value="Thioredoxin_CS"/>
</dbReference>
<dbReference type="PROSITE" id="PS51352">
    <property type="entry name" value="THIOREDOXIN_2"/>
    <property type="match status" value="1"/>
</dbReference>
<dbReference type="GO" id="GO:0017004">
    <property type="term" value="P:cytochrome complex assembly"/>
    <property type="evidence" value="ECO:0007669"/>
    <property type="project" value="UniProtKB-KW"/>
</dbReference>
<dbReference type="InterPro" id="IPR036249">
    <property type="entry name" value="Thioredoxin-like_sf"/>
</dbReference>
<dbReference type="InterPro" id="IPR050553">
    <property type="entry name" value="Thioredoxin_ResA/DsbE_sf"/>
</dbReference>
<evidence type="ECO:0000256" key="2">
    <source>
        <dbReference type="ARBA" id="ARBA00022748"/>
    </source>
</evidence>
<dbReference type="KEGG" id="cbae:COR50_14795"/>
<reference evidence="6 7" key="1">
    <citation type="submission" date="2017-10" db="EMBL/GenBank/DDBJ databases">
        <title>Paenichitinophaga pekingensis gen. nov., sp. nov., isolated from activated sludge.</title>
        <authorList>
            <person name="Jin D."/>
            <person name="Kong X."/>
            <person name="Deng Y."/>
            <person name="Bai Z."/>
        </authorList>
    </citation>
    <scope>NUCLEOTIDE SEQUENCE [LARGE SCALE GENOMIC DNA]</scope>
    <source>
        <strain evidence="6 7">13</strain>
    </source>
</reference>
<dbReference type="CDD" id="cd02966">
    <property type="entry name" value="TlpA_like_family"/>
    <property type="match status" value="1"/>
</dbReference>
<dbReference type="PANTHER" id="PTHR42852">
    <property type="entry name" value="THIOL:DISULFIDE INTERCHANGE PROTEIN DSBE"/>
    <property type="match status" value="1"/>
</dbReference>
<dbReference type="OrthoDB" id="750178at2"/>
<dbReference type="EMBL" id="CP023777">
    <property type="protein sequence ID" value="ATL48329.1"/>
    <property type="molecule type" value="Genomic_DNA"/>
</dbReference>
<dbReference type="AlphaFoldDB" id="A0A291QWB7"/>
<dbReference type="InterPro" id="IPR013740">
    <property type="entry name" value="Redoxin"/>
</dbReference>
<keyword evidence="3" id="KW-1015">Disulfide bond</keyword>
<dbReference type="InterPro" id="IPR025380">
    <property type="entry name" value="DUF4369"/>
</dbReference>
<protein>
    <recommendedName>
        <fullName evidence="5">Thioredoxin domain-containing protein</fullName>
    </recommendedName>
</protein>
<evidence type="ECO:0000256" key="4">
    <source>
        <dbReference type="ARBA" id="ARBA00023284"/>
    </source>
</evidence>
<accession>A0A291QWB7</accession>
<dbReference type="PROSITE" id="PS00194">
    <property type="entry name" value="THIOREDOXIN_1"/>
    <property type="match status" value="1"/>
</dbReference>
<sequence>MLLKTRRRLRKRFALLPCQASNQKPTMKRISLILASTFLLANMTRAQKKEYRINSDIKNQSGYSVKAYLLEGNKQHVDSPAVVNGDHIQFRGSFQGPTFGFLISNHPSSKFELVKGGMFMPSPRLQFFVEDAPITIKGNADELFMARVTGGKLNKEYNKLKKKTLPLIKENWELRKKSAKMPLSDSLKRKAIMKEMKDNSDKIDRHEKQFIKSHPNSYVSVLILSGKYEEYSLADYERAYNHLSDEMKATAMAETIHEKIEGTKNTAIGFKAPNFTKPTPGGDMLSLNSLKGKYVLIDFWGSWCGPCRAGNPHLKDLYAKYKSKGFEIVGIANEKSDELDAAKTSWLKAVKDDGLPWLHVLNNYNKDKDNLVAKFAVTGFPTKILVDRSGTIIYKEVGTGGDGLDKELEKIFGM</sequence>
<feature type="domain" description="Thioredoxin" evidence="5">
    <location>
        <begin position="266"/>
        <end position="413"/>
    </location>
</feature>
<keyword evidence="4" id="KW-0676">Redox-active center</keyword>
<evidence type="ECO:0000313" key="6">
    <source>
        <dbReference type="EMBL" id="ATL48329.1"/>
    </source>
</evidence>
<evidence type="ECO:0000256" key="3">
    <source>
        <dbReference type="ARBA" id="ARBA00023157"/>
    </source>
</evidence>
<comment type="subcellular location">
    <subcellularLocation>
        <location evidence="1">Cell envelope</location>
    </subcellularLocation>
</comment>
<proteinExistence type="predicted"/>
<dbReference type="Pfam" id="PF08534">
    <property type="entry name" value="Redoxin"/>
    <property type="match status" value="1"/>
</dbReference>
<evidence type="ECO:0000259" key="5">
    <source>
        <dbReference type="PROSITE" id="PS51352"/>
    </source>
</evidence>
<dbReference type="InterPro" id="IPR013766">
    <property type="entry name" value="Thioredoxin_domain"/>
</dbReference>
<dbReference type="GO" id="GO:0030313">
    <property type="term" value="C:cell envelope"/>
    <property type="evidence" value="ECO:0007669"/>
    <property type="project" value="UniProtKB-SubCell"/>
</dbReference>
<gene>
    <name evidence="6" type="ORF">COR50_14795</name>
</gene>
<dbReference type="Pfam" id="PF14289">
    <property type="entry name" value="DUF4369"/>
    <property type="match status" value="1"/>
</dbReference>
<evidence type="ECO:0000313" key="7">
    <source>
        <dbReference type="Proteomes" id="UP000220133"/>
    </source>
</evidence>
<keyword evidence="2" id="KW-0201">Cytochrome c-type biogenesis</keyword>
<dbReference type="Proteomes" id="UP000220133">
    <property type="component" value="Chromosome"/>
</dbReference>